<dbReference type="PANTHER" id="PTHR48008">
    <property type="entry name" value="LEUCINE-RICH REPEAT RECEPTOR-LIKE PROTEIN KINASE IMK3-RELATED"/>
    <property type="match status" value="1"/>
</dbReference>
<organism evidence="1 2">
    <name type="scientific">Anisodus acutangulus</name>
    <dbReference type="NCBI Taxonomy" id="402998"/>
    <lineage>
        <taxon>Eukaryota</taxon>
        <taxon>Viridiplantae</taxon>
        <taxon>Streptophyta</taxon>
        <taxon>Embryophyta</taxon>
        <taxon>Tracheophyta</taxon>
        <taxon>Spermatophyta</taxon>
        <taxon>Magnoliopsida</taxon>
        <taxon>eudicotyledons</taxon>
        <taxon>Gunneridae</taxon>
        <taxon>Pentapetalae</taxon>
        <taxon>asterids</taxon>
        <taxon>lamiids</taxon>
        <taxon>Solanales</taxon>
        <taxon>Solanaceae</taxon>
        <taxon>Solanoideae</taxon>
        <taxon>Hyoscyameae</taxon>
        <taxon>Anisodus</taxon>
    </lineage>
</organism>
<evidence type="ECO:0000313" key="1">
    <source>
        <dbReference type="EMBL" id="KAJ8555244.1"/>
    </source>
</evidence>
<dbReference type="Gene3D" id="1.10.510.10">
    <property type="entry name" value="Transferase(Phosphotransferase) domain 1"/>
    <property type="match status" value="1"/>
</dbReference>
<dbReference type="SUPFAM" id="SSF52058">
    <property type="entry name" value="L domain-like"/>
    <property type="match status" value="1"/>
</dbReference>
<accession>A0A9Q1RDU7</accession>
<evidence type="ECO:0000313" key="2">
    <source>
        <dbReference type="Proteomes" id="UP001152561"/>
    </source>
</evidence>
<dbReference type="InterPro" id="IPR032675">
    <property type="entry name" value="LRR_dom_sf"/>
</dbReference>
<dbReference type="SUPFAM" id="SSF56112">
    <property type="entry name" value="Protein kinase-like (PK-like)"/>
    <property type="match status" value="1"/>
</dbReference>
<dbReference type="InterPro" id="IPR052451">
    <property type="entry name" value="Ser/Thr_kinase-like"/>
</dbReference>
<dbReference type="InterPro" id="IPR011009">
    <property type="entry name" value="Kinase-like_dom_sf"/>
</dbReference>
<name>A0A9Q1RDU7_9SOLA</name>
<dbReference type="Gene3D" id="3.80.10.10">
    <property type="entry name" value="Ribonuclease Inhibitor"/>
    <property type="match status" value="1"/>
</dbReference>
<proteinExistence type="predicted"/>
<dbReference type="PANTHER" id="PTHR48008:SF14">
    <property type="entry name" value="PROTEIN KINASE DOMAIN-CONTAINING PROTEIN"/>
    <property type="match status" value="1"/>
</dbReference>
<comment type="caution">
    <text evidence="1">The sequence shown here is derived from an EMBL/GenBank/DDBJ whole genome shotgun (WGS) entry which is preliminary data.</text>
</comment>
<reference evidence="2" key="1">
    <citation type="journal article" date="2023" name="Proc. Natl. Acad. Sci. U.S.A.">
        <title>Genomic and structural basis for evolution of tropane alkaloid biosynthesis.</title>
        <authorList>
            <person name="Wanga Y.-J."/>
            <person name="Taina T."/>
            <person name="Yua J.-Y."/>
            <person name="Lia J."/>
            <person name="Xua B."/>
            <person name="Chenc J."/>
            <person name="D'Auriad J.C."/>
            <person name="Huanga J.-P."/>
            <person name="Huanga S.-X."/>
        </authorList>
    </citation>
    <scope>NUCLEOTIDE SEQUENCE [LARGE SCALE GENOMIC DNA]</scope>
    <source>
        <strain evidence="2">cv. KIB-2019</strain>
    </source>
</reference>
<sequence>MNLGNLQQLQLINLQVNQLRGELGFLTSLSNCNHLKRIQIGKNAFSVNFPKSIAFSNWSDSLETFIIAGNGITGEIPLEISKLSNLMWNWKFEESKHLRFIKKSILWRNSKHNGTTTEFEYGSEGLVSTMGDVYSDGILLMETFTRKKPMDDLFVEELTLKRWVFESFPDRVVDANLFSREDEQFSSKEICFKLLMELALQSNHYERCAYKTQQDSNQLFAKCNLQAKMEGKSSW</sequence>
<dbReference type="EMBL" id="JAJAGQ010000008">
    <property type="protein sequence ID" value="KAJ8555244.1"/>
    <property type="molecule type" value="Genomic_DNA"/>
</dbReference>
<protein>
    <submittedName>
        <fullName evidence="1">Uncharacterized protein</fullName>
    </submittedName>
</protein>
<dbReference type="OrthoDB" id="1286339at2759"/>
<dbReference type="Proteomes" id="UP001152561">
    <property type="component" value="Unassembled WGS sequence"/>
</dbReference>
<keyword evidence="2" id="KW-1185">Reference proteome</keyword>
<dbReference type="AlphaFoldDB" id="A0A9Q1RDU7"/>
<gene>
    <name evidence="1" type="ORF">K7X08_012740</name>
</gene>